<dbReference type="GO" id="GO:0046491">
    <property type="term" value="P:L-methylmalonyl-CoA metabolic process"/>
    <property type="evidence" value="ECO:0007669"/>
    <property type="project" value="TreeGrafter"/>
</dbReference>
<dbReference type="Proteomes" id="UP000260823">
    <property type="component" value="Unassembled WGS sequence"/>
</dbReference>
<proteinExistence type="predicted"/>
<dbReference type="CDD" id="cd06587">
    <property type="entry name" value="VOC"/>
    <property type="match status" value="1"/>
</dbReference>
<dbReference type="Gene3D" id="3.10.180.10">
    <property type="entry name" value="2,3-Dihydroxybiphenyl 1,2-Dioxygenase, domain 1"/>
    <property type="match status" value="1"/>
</dbReference>
<evidence type="ECO:0000313" key="4">
    <source>
        <dbReference type="Proteomes" id="UP000260823"/>
    </source>
</evidence>
<dbReference type="InterPro" id="IPR004360">
    <property type="entry name" value="Glyas_Fos-R_dOase_dom"/>
</dbReference>
<dbReference type="PANTHER" id="PTHR43048">
    <property type="entry name" value="METHYLMALONYL-COA EPIMERASE"/>
    <property type="match status" value="1"/>
</dbReference>
<gene>
    <name evidence="3" type="ORF">DYU05_16485</name>
</gene>
<sequence length="149" mass="17216">MYYKLKAITSLRSLDIKINAIQHIGIPVTDLKRSKTFYERLGFANVMQATFDEKGEPGTCVMMKRDNMIMELYELPESGLNEIRSRSNGHIDHVAFDVEDIEVAYNSIKEAGFNIIEPEPVFLQFWERGCKYFNITGPDGERLEFNQIL</sequence>
<keyword evidence="1" id="KW-0479">Metal-binding</keyword>
<dbReference type="PANTHER" id="PTHR43048:SF3">
    <property type="entry name" value="METHYLMALONYL-COA EPIMERASE, MITOCHONDRIAL"/>
    <property type="match status" value="1"/>
</dbReference>
<dbReference type="OrthoDB" id="371072at2"/>
<reference evidence="3 4" key="1">
    <citation type="submission" date="2018-08" db="EMBL/GenBank/DDBJ databases">
        <title>Mucilaginibacter terrae sp. nov., isolated from manganese diggings.</title>
        <authorList>
            <person name="Huang Y."/>
            <person name="Zhou Z."/>
        </authorList>
    </citation>
    <scope>NUCLEOTIDE SEQUENCE [LARGE SCALE GENOMIC DNA]</scope>
    <source>
        <strain evidence="3 4">ZH6</strain>
    </source>
</reference>
<dbReference type="SUPFAM" id="SSF54593">
    <property type="entry name" value="Glyoxalase/Bleomycin resistance protein/Dihydroxybiphenyl dioxygenase"/>
    <property type="match status" value="1"/>
</dbReference>
<dbReference type="GO" id="GO:0004462">
    <property type="term" value="F:lactoylglutathione lyase activity"/>
    <property type="evidence" value="ECO:0007669"/>
    <property type="project" value="InterPro"/>
</dbReference>
<dbReference type="AlphaFoldDB" id="A0A3E2NMI3"/>
<dbReference type="InterPro" id="IPR037523">
    <property type="entry name" value="VOC_core"/>
</dbReference>
<dbReference type="GO" id="GO:0046872">
    <property type="term" value="F:metal ion binding"/>
    <property type="evidence" value="ECO:0007669"/>
    <property type="project" value="UniProtKB-KW"/>
</dbReference>
<organism evidence="3 4">
    <name type="scientific">Mucilaginibacter terrenus</name>
    <dbReference type="NCBI Taxonomy" id="2482727"/>
    <lineage>
        <taxon>Bacteria</taxon>
        <taxon>Pseudomonadati</taxon>
        <taxon>Bacteroidota</taxon>
        <taxon>Sphingobacteriia</taxon>
        <taxon>Sphingobacteriales</taxon>
        <taxon>Sphingobacteriaceae</taxon>
        <taxon>Mucilaginibacter</taxon>
    </lineage>
</organism>
<protein>
    <submittedName>
        <fullName evidence="3">VOC family protein</fullName>
    </submittedName>
</protein>
<name>A0A3E2NMI3_9SPHI</name>
<dbReference type="InterPro" id="IPR018146">
    <property type="entry name" value="Glyoxalase_1_CS"/>
</dbReference>
<keyword evidence="4" id="KW-1185">Reference proteome</keyword>
<dbReference type="GO" id="GO:0004493">
    <property type="term" value="F:methylmalonyl-CoA epimerase activity"/>
    <property type="evidence" value="ECO:0007669"/>
    <property type="project" value="TreeGrafter"/>
</dbReference>
<dbReference type="PROSITE" id="PS00934">
    <property type="entry name" value="GLYOXALASE_I_1"/>
    <property type="match status" value="1"/>
</dbReference>
<comment type="caution">
    <text evidence="3">The sequence shown here is derived from an EMBL/GenBank/DDBJ whole genome shotgun (WGS) entry which is preliminary data.</text>
</comment>
<evidence type="ECO:0000256" key="1">
    <source>
        <dbReference type="ARBA" id="ARBA00022723"/>
    </source>
</evidence>
<dbReference type="PROSITE" id="PS51819">
    <property type="entry name" value="VOC"/>
    <property type="match status" value="1"/>
</dbReference>
<feature type="domain" description="VOC" evidence="2">
    <location>
        <begin position="20"/>
        <end position="148"/>
    </location>
</feature>
<dbReference type="InterPro" id="IPR029068">
    <property type="entry name" value="Glyas_Bleomycin-R_OHBP_Dase"/>
</dbReference>
<evidence type="ECO:0000259" key="2">
    <source>
        <dbReference type="PROSITE" id="PS51819"/>
    </source>
</evidence>
<accession>A0A3E2NMI3</accession>
<dbReference type="InterPro" id="IPR051785">
    <property type="entry name" value="MMCE/EMCE_epimerase"/>
</dbReference>
<dbReference type="Pfam" id="PF00903">
    <property type="entry name" value="Glyoxalase"/>
    <property type="match status" value="1"/>
</dbReference>
<evidence type="ECO:0000313" key="3">
    <source>
        <dbReference type="EMBL" id="RFZ82214.1"/>
    </source>
</evidence>
<dbReference type="EMBL" id="QWDE01000003">
    <property type="protein sequence ID" value="RFZ82214.1"/>
    <property type="molecule type" value="Genomic_DNA"/>
</dbReference>